<dbReference type="GO" id="GO:0005811">
    <property type="term" value="C:lipid droplet"/>
    <property type="evidence" value="ECO:0007669"/>
    <property type="project" value="TreeGrafter"/>
</dbReference>
<evidence type="ECO:0000313" key="3">
    <source>
        <dbReference type="EMBL" id="GJJ72824.1"/>
    </source>
</evidence>
<comment type="caution">
    <text evidence="3">The sequence shown here is derived from an EMBL/GenBank/DDBJ whole genome shotgun (WGS) entry which is preliminary data.</text>
</comment>
<protein>
    <recommendedName>
        <fullName evidence="2">Saccharopine dehydrogenase NADP binding domain-containing protein</fullName>
    </recommendedName>
</protein>
<dbReference type="Pfam" id="PF03435">
    <property type="entry name" value="Sacchrp_dh_NADP"/>
    <property type="match status" value="1"/>
</dbReference>
<keyword evidence="4" id="KW-1185">Reference proteome</keyword>
<gene>
    <name evidence="3" type="ORF">EMPS_05182</name>
</gene>
<accession>A0A9P3H9U9</accession>
<dbReference type="AlphaFoldDB" id="A0A9P3H9U9"/>
<sequence>MVSKEYDIVIYGATGFTGLRTCQYLARTYKSNVRWAIAGRSVAKLEEVREKLVAIDPSLSNLAIIQADSSDSEALEAMAAKTKVVISTVGPFLKYGEPLVGACVKQGTHYVDSTGEAPFVHNIIKKYHDEALAKRVVLVPECGFDSVPSELGTLMVVDYLRKEHNVATKSAKLSVTNLRGSASGGTLASVCGIIEARSEIGLKAMKDQNQLVPESVVSKVLPANISLPTICWDKDIGKWQGYFIMSSSNEKLVKRSHGLSIERDGVGYGPEFTYRESMSFPGFFTTTIATLGMGLGGAALTVGPLRRLIEKNLLPAPGTGPADEDIAKSFFTIKVIGEGALPENVAGDKKKIAPMRAVATIHGGDPGYFETCRYLVEGAMCMVENEDEVRTLNKVEGGVLTPAFAFGHVLINRLKAQNVKLSVSKL</sequence>
<comment type="similarity">
    <text evidence="1">Belongs to the saccharopine dehydrogenase family.</text>
</comment>
<dbReference type="SUPFAM" id="SSF51735">
    <property type="entry name" value="NAD(P)-binding Rossmann-fold domains"/>
    <property type="match status" value="1"/>
</dbReference>
<feature type="domain" description="Saccharopine dehydrogenase NADP binding" evidence="2">
    <location>
        <begin position="8"/>
        <end position="138"/>
    </location>
</feature>
<dbReference type="PANTHER" id="PTHR12286:SF5">
    <property type="entry name" value="SACCHAROPINE DEHYDROGENASE-LIKE OXIDOREDUCTASE"/>
    <property type="match status" value="1"/>
</dbReference>
<evidence type="ECO:0000259" key="2">
    <source>
        <dbReference type="Pfam" id="PF03435"/>
    </source>
</evidence>
<dbReference type="InterPro" id="IPR036291">
    <property type="entry name" value="NAD(P)-bd_dom_sf"/>
</dbReference>
<evidence type="ECO:0000313" key="4">
    <source>
        <dbReference type="Proteomes" id="UP000827284"/>
    </source>
</evidence>
<dbReference type="Gene3D" id="3.40.50.720">
    <property type="entry name" value="NAD(P)-binding Rossmann-like Domain"/>
    <property type="match status" value="1"/>
</dbReference>
<dbReference type="GO" id="GO:0005886">
    <property type="term" value="C:plasma membrane"/>
    <property type="evidence" value="ECO:0007669"/>
    <property type="project" value="TreeGrafter"/>
</dbReference>
<evidence type="ECO:0000256" key="1">
    <source>
        <dbReference type="ARBA" id="ARBA00038048"/>
    </source>
</evidence>
<organism evidence="3 4">
    <name type="scientific">Entomortierella parvispora</name>
    <dbReference type="NCBI Taxonomy" id="205924"/>
    <lineage>
        <taxon>Eukaryota</taxon>
        <taxon>Fungi</taxon>
        <taxon>Fungi incertae sedis</taxon>
        <taxon>Mucoromycota</taxon>
        <taxon>Mortierellomycotina</taxon>
        <taxon>Mortierellomycetes</taxon>
        <taxon>Mortierellales</taxon>
        <taxon>Mortierellaceae</taxon>
        <taxon>Entomortierella</taxon>
    </lineage>
</organism>
<dbReference type="OrthoDB" id="10268090at2759"/>
<reference evidence="3" key="2">
    <citation type="journal article" date="2022" name="Microbiol. Resour. Announc.">
        <title>Whole-Genome Sequence of Entomortierella parvispora E1425, a Mucoromycotan Fungus Associated with Burkholderiaceae-Related Endosymbiotic Bacteria.</title>
        <authorList>
            <person name="Herlambang A."/>
            <person name="Guo Y."/>
            <person name="Takashima Y."/>
            <person name="Narisawa K."/>
            <person name="Ohta H."/>
            <person name="Nishizawa T."/>
        </authorList>
    </citation>
    <scope>NUCLEOTIDE SEQUENCE</scope>
    <source>
        <strain evidence="3">E1425</strain>
    </source>
</reference>
<dbReference type="GO" id="GO:0009247">
    <property type="term" value="P:glycolipid biosynthetic process"/>
    <property type="evidence" value="ECO:0007669"/>
    <property type="project" value="TreeGrafter"/>
</dbReference>
<dbReference type="EMBL" id="BQFW01000007">
    <property type="protein sequence ID" value="GJJ72824.1"/>
    <property type="molecule type" value="Genomic_DNA"/>
</dbReference>
<dbReference type="InterPro" id="IPR005097">
    <property type="entry name" value="Sacchrp_dh_NADP-bd"/>
</dbReference>
<dbReference type="GO" id="GO:0005739">
    <property type="term" value="C:mitochondrion"/>
    <property type="evidence" value="ECO:0007669"/>
    <property type="project" value="TreeGrafter"/>
</dbReference>
<reference evidence="3" key="1">
    <citation type="submission" date="2021-11" db="EMBL/GenBank/DDBJ databases">
        <authorList>
            <person name="Herlambang A."/>
            <person name="Guo Y."/>
            <person name="Takashima Y."/>
            <person name="Nishizawa T."/>
        </authorList>
    </citation>
    <scope>NUCLEOTIDE SEQUENCE</scope>
    <source>
        <strain evidence="3">E1425</strain>
    </source>
</reference>
<name>A0A9P3H9U9_9FUNG</name>
<dbReference type="PANTHER" id="PTHR12286">
    <property type="entry name" value="SACCHAROPINE DEHYDROGENASE-LIKE OXIDOREDUCTASE"/>
    <property type="match status" value="1"/>
</dbReference>
<dbReference type="InterPro" id="IPR051276">
    <property type="entry name" value="Saccharopine_DH-like_oxidrdct"/>
</dbReference>
<proteinExistence type="inferred from homology"/>
<dbReference type="Proteomes" id="UP000827284">
    <property type="component" value="Unassembled WGS sequence"/>
</dbReference>